<accession>A0A8B6HBV9</accession>
<gene>
    <name evidence="2" type="ORF">MGAL_10B050956</name>
</gene>
<dbReference type="EMBL" id="UYJE01009828">
    <property type="protein sequence ID" value="VDI77275.1"/>
    <property type="molecule type" value="Genomic_DNA"/>
</dbReference>
<organism evidence="2 3">
    <name type="scientific">Mytilus galloprovincialis</name>
    <name type="common">Mediterranean mussel</name>
    <dbReference type="NCBI Taxonomy" id="29158"/>
    <lineage>
        <taxon>Eukaryota</taxon>
        <taxon>Metazoa</taxon>
        <taxon>Spiralia</taxon>
        <taxon>Lophotrochozoa</taxon>
        <taxon>Mollusca</taxon>
        <taxon>Bivalvia</taxon>
        <taxon>Autobranchia</taxon>
        <taxon>Pteriomorphia</taxon>
        <taxon>Mytilida</taxon>
        <taxon>Mytiloidea</taxon>
        <taxon>Mytilidae</taxon>
        <taxon>Mytilinae</taxon>
        <taxon>Mytilus</taxon>
    </lineage>
</organism>
<proteinExistence type="predicted"/>
<comment type="caution">
    <text evidence="2">The sequence shown here is derived from an EMBL/GenBank/DDBJ whole genome shotgun (WGS) entry which is preliminary data.</text>
</comment>
<evidence type="ECO:0000313" key="3">
    <source>
        <dbReference type="Proteomes" id="UP000596742"/>
    </source>
</evidence>
<sequence length="582" mass="66117">MAEGPRESSEELDSECLFSPTCGKNICIDGCTAKWIKNDSGGRFFIDKSLSSDEEIILTFSGKGHAEVGIISIDPITIKDVSHVGNIKELTVIQTARIYKQEGTTKIKRSKEGDRIITDAEGRKSRSRVDKEQSIWITVNILFGDLKVQIGSKGYKFSPNKGENVSKNDEYANLKYPYPCAVCFVMHPLKRGDILYFQADDINKVGAPSKNCSFKLAISKSNPEEFMSSADKYCDITHLSISKNFRQNIGRIQLRCGLKERQSNADYFIPIVEEGTQQQISIDQQDVPDSVYMNSKQELNEIRYDAEEISIYSDDYNPVFESRNIVGASTDTLNEPTTKCTNESTTTELGADNRYILDNIESLSSRLFLIEENINKMNIGKESTIQSSEMQDLRSEIKEIKTLLTEHSINTDGGKSNVSNHRTVTPQTDNSKPLKERIQDHFQMLVSMLEINPVLDCLYQAKKNTLDYFQRLRQLSSGNMAEANRELLSTISRRQNLDTEFFEDILIKSKQDGILAVMFPHQSNRKQHAKKGLMDGPSDKEIHRLKNSKMDNFKGHVKEWLMDSLIDKEIYILKNSTMQSFK</sequence>
<keyword evidence="3" id="KW-1185">Reference proteome</keyword>
<dbReference type="AlphaFoldDB" id="A0A8B6HBV9"/>
<protein>
    <submittedName>
        <fullName evidence="2">Uncharacterized protein</fullName>
    </submittedName>
</protein>
<dbReference type="OrthoDB" id="6084481at2759"/>
<dbReference type="CDD" id="cd01671">
    <property type="entry name" value="CARD"/>
    <property type="match status" value="1"/>
</dbReference>
<name>A0A8B6HBV9_MYTGA</name>
<evidence type="ECO:0000313" key="2">
    <source>
        <dbReference type="EMBL" id="VDI77275.1"/>
    </source>
</evidence>
<feature type="region of interest" description="Disordered" evidence="1">
    <location>
        <begin position="409"/>
        <end position="431"/>
    </location>
</feature>
<evidence type="ECO:0000256" key="1">
    <source>
        <dbReference type="SAM" id="MobiDB-lite"/>
    </source>
</evidence>
<dbReference type="Proteomes" id="UP000596742">
    <property type="component" value="Unassembled WGS sequence"/>
</dbReference>
<feature type="non-terminal residue" evidence="2">
    <location>
        <position position="582"/>
    </location>
</feature>
<reference evidence="2" key="1">
    <citation type="submission" date="2018-11" db="EMBL/GenBank/DDBJ databases">
        <authorList>
            <person name="Alioto T."/>
            <person name="Alioto T."/>
        </authorList>
    </citation>
    <scope>NUCLEOTIDE SEQUENCE</scope>
</reference>